<dbReference type="GO" id="GO:0016020">
    <property type="term" value="C:membrane"/>
    <property type="evidence" value="ECO:0007669"/>
    <property type="project" value="UniProtKB-SubCell"/>
</dbReference>
<keyword evidence="4" id="KW-0029">Amino-acid transport</keyword>
<dbReference type="FunFam" id="1.20.1740.10:FF:000001">
    <property type="entry name" value="Amino acid permease"/>
    <property type="match status" value="1"/>
</dbReference>
<dbReference type="InterPro" id="IPR050524">
    <property type="entry name" value="APC_YAT"/>
</dbReference>
<feature type="transmembrane region" description="Helical" evidence="7">
    <location>
        <begin position="436"/>
        <end position="453"/>
    </location>
</feature>
<evidence type="ECO:0000256" key="6">
    <source>
        <dbReference type="ARBA" id="ARBA00023136"/>
    </source>
</evidence>
<evidence type="ECO:0000256" key="5">
    <source>
        <dbReference type="ARBA" id="ARBA00022989"/>
    </source>
</evidence>
<sequence>MIALAGAIGTGLFLGSGKAIQRAGPVGTLIGYSTIGGLVICVMLCLAELSALAPVSGAYVRHAEYFVDPALSFAIGWIAVYGPCVSVPSEWVAVSTIVRYWTDLHPGIIIAICIVVSFLTNIFFIRVFGEVELISAMLKIALIIGLILFGLVYDLGGVPGQSRLGFWYWVEPGAFGEGYLVGGGIGRFCGFFSVLVNAVYSFAGVETTSIAAAETKNPRRNIPRAAKHIFVRVFVFYILSLFVVGLIVPSNDPHLLTSTGNAAQSPFVIAAEKAGVRVLPSIINAVVVTSAWSSGNHGILQGSRSLYALALEDKAPAFFRRTSRWGIPYLCVIFQSSFMFLAYMSLNSDANTVFGWLSNLTASSTLAVWVVVGTCSLRVRWAMEAQGIPYQELPYSAPLQPYLAHVVTWFSSFIMLSGGFYVFVDGHWNVSDFFSSYFTIPLSLALYLGWKLLKGTSIVPLEEVPVGTFIAIARANPEPPLRKKKGVVGWFGRFWWD</sequence>
<dbReference type="PANTHER" id="PTHR43341:SF18">
    <property type="entry name" value="AMINO ACID PERMEASE_ SLC12A DOMAIN-CONTAINING PROTEIN"/>
    <property type="match status" value="1"/>
</dbReference>
<accession>A0A9P8UWH4</accession>
<comment type="subcellular location">
    <subcellularLocation>
        <location evidence="1">Membrane</location>
        <topology evidence="1">Multi-pass membrane protein</topology>
    </subcellularLocation>
</comment>
<evidence type="ECO:0000256" key="4">
    <source>
        <dbReference type="ARBA" id="ARBA00022970"/>
    </source>
</evidence>
<dbReference type="Gene3D" id="1.20.1740.10">
    <property type="entry name" value="Amino acid/polyamine transporter I"/>
    <property type="match status" value="1"/>
</dbReference>
<dbReference type="GO" id="GO:0015171">
    <property type="term" value="F:amino acid transmembrane transporter activity"/>
    <property type="evidence" value="ECO:0007669"/>
    <property type="project" value="TreeGrafter"/>
</dbReference>
<dbReference type="InterPro" id="IPR004840">
    <property type="entry name" value="Amino_acid_permease_CS"/>
</dbReference>
<keyword evidence="6 7" id="KW-0472">Membrane</keyword>
<feature type="domain" description="Amino acid permease/ SLC12A" evidence="8">
    <location>
        <begin position="1"/>
        <end position="455"/>
    </location>
</feature>
<feature type="transmembrane region" description="Helical" evidence="7">
    <location>
        <begin position="178"/>
        <end position="200"/>
    </location>
</feature>
<name>A0A9P8UWH4_9PEZI</name>
<protein>
    <submittedName>
        <fullName evidence="9">Amino acid permease/ SLC12A domain-containing protein</fullName>
    </submittedName>
</protein>
<evidence type="ECO:0000313" key="9">
    <source>
        <dbReference type="EMBL" id="KAH6659831.1"/>
    </source>
</evidence>
<dbReference type="PIRSF" id="PIRSF006060">
    <property type="entry name" value="AA_transporter"/>
    <property type="match status" value="1"/>
</dbReference>
<organism evidence="9 10">
    <name type="scientific">Truncatella angustata</name>
    <dbReference type="NCBI Taxonomy" id="152316"/>
    <lineage>
        <taxon>Eukaryota</taxon>
        <taxon>Fungi</taxon>
        <taxon>Dikarya</taxon>
        <taxon>Ascomycota</taxon>
        <taxon>Pezizomycotina</taxon>
        <taxon>Sordariomycetes</taxon>
        <taxon>Xylariomycetidae</taxon>
        <taxon>Amphisphaeriales</taxon>
        <taxon>Sporocadaceae</taxon>
        <taxon>Truncatella</taxon>
    </lineage>
</organism>
<reference evidence="9" key="1">
    <citation type="journal article" date="2021" name="Nat. Commun.">
        <title>Genetic determinants of endophytism in the Arabidopsis root mycobiome.</title>
        <authorList>
            <person name="Mesny F."/>
            <person name="Miyauchi S."/>
            <person name="Thiergart T."/>
            <person name="Pickel B."/>
            <person name="Atanasova L."/>
            <person name="Karlsson M."/>
            <person name="Huettel B."/>
            <person name="Barry K.W."/>
            <person name="Haridas S."/>
            <person name="Chen C."/>
            <person name="Bauer D."/>
            <person name="Andreopoulos W."/>
            <person name="Pangilinan J."/>
            <person name="LaButti K."/>
            <person name="Riley R."/>
            <person name="Lipzen A."/>
            <person name="Clum A."/>
            <person name="Drula E."/>
            <person name="Henrissat B."/>
            <person name="Kohler A."/>
            <person name="Grigoriev I.V."/>
            <person name="Martin F.M."/>
            <person name="Hacquard S."/>
        </authorList>
    </citation>
    <scope>NUCLEOTIDE SEQUENCE</scope>
    <source>
        <strain evidence="9">MPI-SDFR-AT-0073</strain>
    </source>
</reference>
<dbReference type="Proteomes" id="UP000758603">
    <property type="component" value="Unassembled WGS sequence"/>
</dbReference>
<dbReference type="AlphaFoldDB" id="A0A9P8UWH4"/>
<feature type="transmembrane region" description="Helical" evidence="7">
    <location>
        <begin position="65"/>
        <end position="88"/>
    </location>
</feature>
<dbReference type="Pfam" id="PF00324">
    <property type="entry name" value="AA_permease"/>
    <property type="match status" value="1"/>
</dbReference>
<keyword evidence="10" id="KW-1185">Reference proteome</keyword>
<dbReference type="EMBL" id="JAGPXC010000001">
    <property type="protein sequence ID" value="KAH6659831.1"/>
    <property type="molecule type" value="Genomic_DNA"/>
</dbReference>
<evidence type="ECO:0000259" key="8">
    <source>
        <dbReference type="Pfam" id="PF00324"/>
    </source>
</evidence>
<feature type="transmembrane region" description="Helical" evidence="7">
    <location>
        <begin position="229"/>
        <end position="248"/>
    </location>
</feature>
<evidence type="ECO:0000256" key="2">
    <source>
        <dbReference type="ARBA" id="ARBA00022448"/>
    </source>
</evidence>
<feature type="transmembrane region" description="Helical" evidence="7">
    <location>
        <begin position="402"/>
        <end position="424"/>
    </location>
</feature>
<evidence type="ECO:0000313" key="10">
    <source>
        <dbReference type="Proteomes" id="UP000758603"/>
    </source>
</evidence>
<evidence type="ECO:0000256" key="7">
    <source>
        <dbReference type="SAM" id="Phobius"/>
    </source>
</evidence>
<feature type="transmembrane region" description="Helical" evidence="7">
    <location>
        <begin position="29"/>
        <end position="53"/>
    </location>
</feature>
<feature type="transmembrane region" description="Helical" evidence="7">
    <location>
        <begin position="140"/>
        <end position="158"/>
    </location>
</feature>
<gene>
    <name evidence="9" type="ORF">BKA67DRAFT_510076</name>
</gene>
<feature type="transmembrane region" description="Helical" evidence="7">
    <location>
        <begin position="326"/>
        <end position="346"/>
    </location>
</feature>
<evidence type="ECO:0000256" key="1">
    <source>
        <dbReference type="ARBA" id="ARBA00004141"/>
    </source>
</evidence>
<dbReference type="PROSITE" id="PS00218">
    <property type="entry name" value="AMINO_ACID_PERMEASE_1"/>
    <property type="match status" value="1"/>
</dbReference>
<dbReference type="OrthoDB" id="3900342at2759"/>
<evidence type="ECO:0000256" key="3">
    <source>
        <dbReference type="ARBA" id="ARBA00022692"/>
    </source>
</evidence>
<feature type="transmembrane region" description="Helical" evidence="7">
    <location>
        <begin position="108"/>
        <end position="128"/>
    </location>
</feature>
<keyword evidence="2" id="KW-0813">Transport</keyword>
<dbReference type="InterPro" id="IPR004841">
    <property type="entry name" value="AA-permease/SLC12A_dom"/>
</dbReference>
<comment type="caution">
    <text evidence="9">The sequence shown here is derived from an EMBL/GenBank/DDBJ whole genome shotgun (WGS) entry which is preliminary data.</text>
</comment>
<dbReference type="RefSeq" id="XP_045963962.1">
    <property type="nucleotide sequence ID" value="XM_046097298.1"/>
</dbReference>
<dbReference type="PANTHER" id="PTHR43341">
    <property type="entry name" value="AMINO ACID PERMEASE"/>
    <property type="match status" value="1"/>
</dbReference>
<proteinExistence type="predicted"/>
<keyword evidence="5 7" id="KW-1133">Transmembrane helix</keyword>
<dbReference type="GeneID" id="70126190"/>
<feature type="transmembrane region" description="Helical" evidence="7">
    <location>
        <begin position="353"/>
        <end position="372"/>
    </location>
</feature>
<keyword evidence="3 7" id="KW-0812">Transmembrane</keyword>